<dbReference type="STRING" id="2045.KR76_00063"/>
<organism evidence="2 3">
    <name type="scientific">Nocardioides simplex</name>
    <name type="common">Arthrobacter simplex</name>
    <dbReference type="NCBI Taxonomy" id="2045"/>
    <lineage>
        <taxon>Bacteria</taxon>
        <taxon>Bacillati</taxon>
        <taxon>Actinomycetota</taxon>
        <taxon>Actinomycetes</taxon>
        <taxon>Propionibacteriales</taxon>
        <taxon>Nocardioidaceae</taxon>
        <taxon>Pimelobacter</taxon>
    </lineage>
</organism>
<name>A0A0C5XAE0_NOCSI</name>
<evidence type="ECO:0000313" key="3">
    <source>
        <dbReference type="Proteomes" id="UP000030300"/>
    </source>
</evidence>
<sequence length="55" mass="5641">MAAGRGQGAVDRRREHASPSRRSGGCHPRGTGTGAHVAEGVAGFKQVCDPAHSVF</sequence>
<dbReference type="Proteomes" id="UP000030300">
    <property type="component" value="Chromosome"/>
</dbReference>
<dbReference type="HOGENOM" id="CLU_3027767_0_0_11"/>
<dbReference type="KEGG" id="psim:KR76_00063"/>
<evidence type="ECO:0000313" key="2">
    <source>
        <dbReference type="EMBL" id="AJR18230.1"/>
    </source>
</evidence>
<accession>A0A0C5XAE0</accession>
<keyword evidence="3" id="KW-1185">Reference proteome</keyword>
<dbReference type="AlphaFoldDB" id="A0A0C5XAE0"/>
<reference evidence="2 3" key="1">
    <citation type="journal article" date="2015" name="Genome Announc.">
        <title>Complete Genome Sequence of Steroid-Transforming Nocardioides simplex VKM Ac-2033D.</title>
        <authorList>
            <person name="Shtratnikova V.Y."/>
            <person name="Schelkunov M.I."/>
            <person name="Pekov Y.A."/>
            <person name="Fokina V.V."/>
            <person name="Logacheva M.D."/>
            <person name="Sokolov S.L."/>
            <person name="Bragin E.Y."/>
            <person name="Ashapkin V.V."/>
            <person name="Donova M.V."/>
        </authorList>
    </citation>
    <scope>NUCLEOTIDE SEQUENCE [LARGE SCALE GENOMIC DNA]</scope>
    <source>
        <strain evidence="2 3">VKM Ac-2033D</strain>
    </source>
</reference>
<feature type="region of interest" description="Disordered" evidence="1">
    <location>
        <begin position="1"/>
        <end position="38"/>
    </location>
</feature>
<protein>
    <submittedName>
        <fullName evidence="2">Uncharacterized protein</fullName>
    </submittedName>
</protein>
<proteinExistence type="predicted"/>
<evidence type="ECO:0000256" key="1">
    <source>
        <dbReference type="SAM" id="MobiDB-lite"/>
    </source>
</evidence>
<dbReference type="EMBL" id="CP009896">
    <property type="protein sequence ID" value="AJR18230.1"/>
    <property type="molecule type" value="Genomic_DNA"/>
</dbReference>
<gene>
    <name evidence="2" type="ORF">KR76_00063</name>
</gene>